<dbReference type="Proteomes" id="UP001221757">
    <property type="component" value="Unassembled WGS sequence"/>
</dbReference>
<proteinExistence type="predicted"/>
<evidence type="ECO:0000313" key="1">
    <source>
        <dbReference type="EMBL" id="KAJ7654312.1"/>
    </source>
</evidence>
<protein>
    <submittedName>
        <fullName evidence="1">Uncharacterized protein</fullName>
    </submittedName>
</protein>
<name>A0AAD7G448_MYCRO</name>
<accession>A0AAD7G448</accession>
<dbReference type="EMBL" id="JARKIE010000323">
    <property type="protein sequence ID" value="KAJ7654312.1"/>
    <property type="molecule type" value="Genomic_DNA"/>
</dbReference>
<keyword evidence="2" id="KW-1185">Reference proteome</keyword>
<reference evidence="1" key="1">
    <citation type="submission" date="2023-03" db="EMBL/GenBank/DDBJ databases">
        <title>Massive genome expansion in bonnet fungi (Mycena s.s.) driven by repeated elements and novel gene families across ecological guilds.</title>
        <authorList>
            <consortium name="Lawrence Berkeley National Laboratory"/>
            <person name="Harder C.B."/>
            <person name="Miyauchi S."/>
            <person name="Viragh M."/>
            <person name="Kuo A."/>
            <person name="Thoen E."/>
            <person name="Andreopoulos B."/>
            <person name="Lu D."/>
            <person name="Skrede I."/>
            <person name="Drula E."/>
            <person name="Henrissat B."/>
            <person name="Morin E."/>
            <person name="Kohler A."/>
            <person name="Barry K."/>
            <person name="LaButti K."/>
            <person name="Morin E."/>
            <person name="Salamov A."/>
            <person name="Lipzen A."/>
            <person name="Mereny Z."/>
            <person name="Hegedus B."/>
            <person name="Baldrian P."/>
            <person name="Stursova M."/>
            <person name="Weitz H."/>
            <person name="Taylor A."/>
            <person name="Grigoriev I.V."/>
            <person name="Nagy L.G."/>
            <person name="Martin F."/>
            <person name="Kauserud H."/>
        </authorList>
    </citation>
    <scope>NUCLEOTIDE SEQUENCE</scope>
    <source>
        <strain evidence="1">CBHHK067</strain>
    </source>
</reference>
<sequence>MHVDLRNVRIMPAGITHADRPPRVERNARLVKWASLGLARFKAHRACQPGLGRIKAGGPSPEKPRVLVTEKQTNPVNMSNLATRAATARLNSSTPRRWNTSSGNTKRRDIALQPKFVMENWGSIPRAVSQMKIMDIDCIGFNYEEECQHTVIAELAGRRPIVGGERGAKQITASTETTGRASCPTILCSTGPDRQLRGYAMSSIRVPAMSSKPSGALTSPAWENIPGSKTIARVLVWDTTRDAMEIQDPRETANKNKSLCVISKATVWSIREITGHLASETSEVEAVQGLCCNISASKPTQG</sequence>
<dbReference type="AlphaFoldDB" id="A0AAD7G448"/>
<gene>
    <name evidence="1" type="ORF">B0H17DRAFT_1146808</name>
</gene>
<evidence type="ECO:0000313" key="2">
    <source>
        <dbReference type="Proteomes" id="UP001221757"/>
    </source>
</evidence>
<comment type="caution">
    <text evidence="1">The sequence shown here is derived from an EMBL/GenBank/DDBJ whole genome shotgun (WGS) entry which is preliminary data.</text>
</comment>
<organism evidence="1 2">
    <name type="scientific">Mycena rosella</name>
    <name type="common">Pink bonnet</name>
    <name type="synonym">Agaricus rosellus</name>
    <dbReference type="NCBI Taxonomy" id="1033263"/>
    <lineage>
        <taxon>Eukaryota</taxon>
        <taxon>Fungi</taxon>
        <taxon>Dikarya</taxon>
        <taxon>Basidiomycota</taxon>
        <taxon>Agaricomycotina</taxon>
        <taxon>Agaricomycetes</taxon>
        <taxon>Agaricomycetidae</taxon>
        <taxon>Agaricales</taxon>
        <taxon>Marasmiineae</taxon>
        <taxon>Mycenaceae</taxon>
        <taxon>Mycena</taxon>
    </lineage>
</organism>